<dbReference type="EMBL" id="CAJVQA010034340">
    <property type="protein sequence ID" value="CAG8805634.1"/>
    <property type="molecule type" value="Genomic_DNA"/>
</dbReference>
<organism evidence="1 2">
    <name type="scientific">Cetraspora pellucida</name>
    <dbReference type="NCBI Taxonomy" id="1433469"/>
    <lineage>
        <taxon>Eukaryota</taxon>
        <taxon>Fungi</taxon>
        <taxon>Fungi incertae sedis</taxon>
        <taxon>Mucoromycota</taxon>
        <taxon>Glomeromycotina</taxon>
        <taxon>Glomeromycetes</taxon>
        <taxon>Diversisporales</taxon>
        <taxon>Gigasporaceae</taxon>
        <taxon>Cetraspora</taxon>
    </lineage>
</organism>
<sequence length="248" mass="28566">SHLIRRMLQEISSLSDQLGSNTDIYANNNSMLQTSYRCLPNCMWHETSDLVIFNKNRGPLCLNINNNFLSQTDCPDVLQETSDLLIFDNNQGLLGLNTNNSFSISQNDFSGNLHLSNDVEFVNTDLNEIEYQNNVLELDGEPEDEMLKLEIGMTNIIKINSYVDIHNHELNSTNYETVSQFRKLTSEILSDIEKTIYPLLKHDYSNHHIYKKDLYNAVYKFWLTNTPGDLDASQMLQTLLNFKESDPL</sequence>
<evidence type="ECO:0000313" key="2">
    <source>
        <dbReference type="Proteomes" id="UP000789759"/>
    </source>
</evidence>
<dbReference type="Proteomes" id="UP000789759">
    <property type="component" value="Unassembled WGS sequence"/>
</dbReference>
<gene>
    <name evidence="1" type="ORF">CPELLU_LOCUS18125</name>
</gene>
<evidence type="ECO:0000313" key="1">
    <source>
        <dbReference type="EMBL" id="CAG8805634.1"/>
    </source>
</evidence>
<comment type="caution">
    <text evidence="1">The sequence shown here is derived from an EMBL/GenBank/DDBJ whole genome shotgun (WGS) entry which is preliminary data.</text>
</comment>
<name>A0A9N9PD67_9GLOM</name>
<feature type="non-terminal residue" evidence="1">
    <location>
        <position position="1"/>
    </location>
</feature>
<dbReference type="AlphaFoldDB" id="A0A9N9PD67"/>
<accession>A0A9N9PD67</accession>
<proteinExistence type="predicted"/>
<keyword evidence="2" id="KW-1185">Reference proteome</keyword>
<protein>
    <submittedName>
        <fullName evidence="1">8807_t:CDS:1</fullName>
    </submittedName>
</protein>
<reference evidence="1" key="1">
    <citation type="submission" date="2021-06" db="EMBL/GenBank/DDBJ databases">
        <authorList>
            <person name="Kallberg Y."/>
            <person name="Tangrot J."/>
            <person name="Rosling A."/>
        </authorList>
    </citation>
    <scope>NUCLEOTIDE SEQUENCE</scope>
    <source>
        <strain evidence="1">FL966</strain>
    </source>
</reference>